<feature type="domain" description="N-acetyltransferase" evidence="4">
    <location>
        <begin position="4"/>
        <end position="145"/>
    </location>
</feature>
<gene>
    <name evidence="5" type="ORF">GCM10009823_02010</name>
</gene>
<dbReference type="InterPro" id="IPR016181">
    <property type="entry name" value="Acyl_CoA_acyltransferase"/>
</dbReference>
<dbReference type="PANTHER" id="PTHR43800:SF1">
    <property type="entry name" value="PEPTIDYL-LYSINE N-ACETYLTRANSFERASE YJAB"/>
    <property type="match status" value="1"/>
</dbReference>
<dbReference type="PANTHER" id="PTHR43800">
    <property type="entry name" value="PEPTIDYL-LYSINE N-ACETYLTRANSFERASE YJAB"/>
    <property type="match status" value="1"/>
</dbReference>
<dbReference type="NCBIfam" id="NF007807">
    <property type="entry name" value="PRK10514.1"/>
    <property type="match status" value="1"/>
</dbReference>
<name>A0ABP5HV61_9MICO</name>
<keyword evidence="2" id="KW-0012">Acyltransferase</keyword>
<dbReference type="Gene3D" id="3.40.630.30">
    <property type="match status" value="1"/>
</dbReference>
<evidence type="ECO:0000256" key="1">
    <source>
        <dbReference type="ARBA" id="ARBA00022679"/>
    </source>
</evidence>
<proteinExistence type="predicted"/>
<protein>
    <recommendedName>
        <fullName evidence="4">N-acetyltransferase domain-containing protein</fullName>
    </recommendedName>
</protein>
<reference evidence="6" key="1">
    <citation type="journal article" date="2019" name="Int. J. Syst. Evol. Microbiol.">
        <title>The Global Catalogue of Microorganisms (GCM) 10K type strain sequencing project: providing services to taxonomists for standard genome sequencing and annotation.</title>
        <authorList>
            <consortium name="The Broad Institute Genomics Platform"/>
            <consortium name="The Broad Institute Genome Sequencing Center for Infectious Disease"/>
            <person name="Wu L."/>
            <person name="Ma J."/>
        </authorList>
    </citation>
    <scope>NUCLEOTIDE SEQUENCE [LARGE SCALE GENOMIC DNA]</scope>
    <source>
        <strain evidence="6">JCM 15900</strain>
    </source>
</reference>
<sequence>MPEVVIRGADGPAEHPRLVQIWRSAVDATHDFLSARDRDAIEARLASAYFPHVRLHVAELAGEAVGFAGTADGSLEMLFVDAGHRGRGIGGALLAHVLRTEAVTRVDVNEQNAEAAGFYAYSGFRVVGRSEFDGEGRPYPLLHMELAGLDPDLLLAGPRGRRLLLEFALASAEPEFSSAVFLAAAALDPEPAHTVTMCAYDAAATGFAEGAEPATTDTVGAMLADVRLAEPTAEALRSALTSATESARYWQEPDGEDLLAAAEPVRTQLRRVAVHIAASPYAQWLTASVAARRQWSIQWEDAPAVPPLTDPSSTLRDASVRLLQDEAEAAQERPEDPTAGWSGAWWSTPSHSVPSTTGELVDGTPAGLCFVEDGLGWQRAAAHAWDVPSHLHILEIDGPEVWADLCRRFPLEVTGSMRHDWFRTTGRNGRWVVPDWAQVAEHFDGVHLTPLTYLAAAGTAISVGPDTASVIAGWNPDQTFWFSPAVGFSGISVQWELHDVGEEEAWRKAPAHA</sequence>
<keyword evidence="1" id="KW-0808">Transferase</keyword>
<evidence type="ECO:0000256" key="2">
    <source>
        <dbReference type="ARBA" id="ARBA00023315"/>
    </source>
</evidence>
<evidence type="ECO:0000313" key="5">
    <source>
        <dbReference type="EMBL" id="GAA2087566.1"/>
    </source>
</evidence>
<dbReference type="PROSITE" id="PS51186">
    <property type="entry name" value="GNAT"/>
    <property type="match status" value="1"/>
</dbReference>
<keyword evidence="6" id="KW-1185">Reference proteome</keyword>
<dbReference type="Proteomes" id="UP001500984">
    <property type="component" value="Unassembled WGS sequence"/>
</dbReference>
<dbReference type="CDD" id="cd04301">
    <property type="entry name" value="NAT_SF"/>
    <property type="match status" value="1"/>
</dbReference>
<dbReference type="EMBL" id="BAAAPZ010000002">
    <property type="protein sequence ID" value="GAA2087566.1"/>
    <property type="molecule type" value="Genomic_DNA"/>
</dbReference>
<feature type="region of interest" description="Disordered" evidence="3">
    <location>
        <begin position="327"/>
        <end position="348"/>
    </location>
</feature>
<dbReference type="Pfam" id="PF13673">
    <property type="entry name" value="Acetyltransf_10"/>
    <property type="match status" value="1"/>
</dbReference>
<evidence type="ECO:0000313" key="6">
    <source>
        <dbReference type="Proteomes" id="UP001500984"/>
    </source>
</evidence>
<accession>A0ABP5HV61</accession>
<organism evidence="5 6">
    <name type="scientific">Brevibacterium salitolerans</name>
    <dbReference type="NCBI Taxonomy" id="1403566"/>
    <lineage>
        <taxon>Bacteria</taxon>
        <taxon>Bacillati</taxon>
        <taxon>Actinomycetota</taxon>
        <taxon>Actinomycetes</taxon>
        <taxon>Micrococcales</taxon>
        <taxon>Brevibacteriaceae</taxon>
        <taxon>Brevibacterium</taxon>
    </lineage>
</organism>
<evidence type="ECO:0000256" key="3">
    <source>
        <dbReference type="SAM" id="MobiDB-lite"/>
    </source>
</evidence>
<dbReference type="InterPro" id="IPR000182">
    <property type="entry name" value="GNAT_dom"/>
</dbReference>
<comment type="caution">
    <text evidence="5">The sequence shown here is derived from an EMBL/GenBank/DDBJ whole genome shotgun (WGS) entry which is preliminary data.</text>
</comment>
<dbReference type="SUPFAM" id="SSF55729">
    <property type="entry name" value="Acyl-CoA N-acyltransferases (Nat)"/>
    <property type="match status" value="1"/>
</dbReference>
<evidence type="ECO:0000259" key="4">
    <source>
        <dbReference type="PROSITE" id="PS51186"/>
    </source>
</evidence>